<dbReference type="KEGG" id="olu:OSTLU_35539"/>
<comment type="catalytic activity">
    <reaction evidence="10">
        <text>N-terminal L-alanyl-L-prolyl-L-lysyl-[protein] + 3 S-adenosyl-L-methionine = N-terminal N,N,N-trimethyl-L-alanyl-L-prolyl-L-lysyl-[protein] + 3 S-adenosyl-L-homocysteine + 3 H(+)</text>
        <dbReference type="Rhea" id="RHEA:54712"/>
        <dbReference type="Rhea" id="RHEA-COMP:13785"/>
        <dbReference type="Rhea" id="RHEA-COMP:13971"/>
        <dbReference type="ChEBI" id="CHEBI:15378"/>
        <dbReference type="ChEBI" id="CHEBI:57856"/>
        <dbReference type="ChEBI" id="CHEBI:59789"/>
        <dbReference type="ChEBI" id="CHEBI:138057"/>
        <dbReference type="ChEBI" id="CHEBI:138315"/>
        <dbReference type="EC" id="2.1.1.244"/>
    </reaction>
</comment>
<dbReference type="Gene3D" id="3.40.50.150">
    <property type="entry name" value="Vaccinia Virus protein VP39"/>
    <property type="match status" value="1"/>
</dbReference>
<comment type="similarity">
    <text evidence="1">Belongs to the methyltransferase superfamily. NTM1 family.</text>
</comment>
<comment type="catalytic activity">
    <reaction evidence="8">
        <text>N-terminal L-seryl-L-prolyl-L-lysyl-[protein] + 3 S-adenosyl-L-methionine = N-terminal N,N,N-trimethyl-L-seryl-L-prolyl-L-lysyl-[protein] + 3 S-adenosyl-L-homocysteine + 3 H(+)</text>
        <dbReference type="Rhea" id="RHEA:54724"/>
        <dbReference type="Rhea" id="RHEA-COMP:13789"/>
        <dbReference type="Rhea" id="RHEA-COMP:13973"/>
        <dbReference type="ChEBI" id="CHEBI:15378"/>
        <dbReference type="ChEBI" id="CHEBI:57856"/>
        <dbReference type="ChEBI" id="CHEBI:59789"/>
        <dbReference type="ChEBI" id="CHEBI:138061"/>
        <dbReference type="ChEBI" id="CHEBI:138317"/>
        <dbReference type="EC" id="2.1.1.244"/>
    </reaction>
</comment>
<dbReference type="OrthoDB" id="1298661at2759"/>
<reference evidence="13 14" key="1">
    <citation type="journal article" date="2007" name="Proc. Natl. Acad. Sci. U.S.A.">
        <title>The tiny eukaryote Ostreococcus provides genomic insights into the paradox of plankton speciation.</title>
        <authorList>
            <person name="Palenik B."/>
            <person name="Grimwood J."/>
            <person name="Aerts A."/>
            <person name="Rouze P."/>
            <person name="Salamov A."/>
            <person name="Putnam N."/>
            <person name="Dupont C."/>
            <person name="Jorgensen R."/>
            <person name="Derelle E."/>
            <person name="Rombauts S."/>
            <person name="Zhou K."/>
            <person name="Otillar R."/>
            <person name="Merchant S.S."/>
            <person name="Podell S."/>
            <person name="Gaasterland T."/>
            <person name="Napoli C."/>
            <person name="Gendler K."/>
            <person name="Manuell A."/>
            <person name="Tai V."/>
            <person name="Vallon O."/>
            <person name="Piganeau G."/>
            <person name="Jancek S."/>
            <person name="Heijde M."/>
            <person name="Jabbari K."/>
            <person name="Bowler C."/>
            <person name="Lohr M."/>
            <person name="Robbens S."/>
            <person name="Werner G."/>
            <person name="Dubchak I."/>
            <person name="Pazour G.J."/>
            <person name="Ren Q."/>
            <person name="Paulsen I."/>
            <person name="Delwiche C."/>
            <person name="Schmutz J."/>
            <person name="Rokhsar D."/>
            <person name="Van de Peer Y."/>
            <person name="Moreau H."/>
            <person name="Grigoriev I.V."/>
        </authorList>
    </citation>
    <scope>NUCLEOTIDE SEQUENCE [LARGE SCALE GENOMIC DNA]</scope>
    <source>
        <strain evidence="13 14">CCE9901</strain>
    </source>
</reference>
<keyword evidence="3" id="KW-0808">Transferase</keyword>
<protein>
    <recommendedName>
        <fullName evidence="6">Alpha N-terminal protein methyltransferase 1</fullName>
        <ecNumber evidence="5">2.1.1.244</ecNumber>
    </recommendedName>
    <alternativeName>
        <fullName evidence="7">X-Pro-Lys N-terminal protein methyltransferase 1</fullName>
    </alternativeName>
</protein>
<gene>
    <name evidence="13" type="ORF">OSTLU_35539</name>
</gene>
<dbReference type="EMBL" id="CP000587">
    <property type="protein sequence ID" value="ABO97015.1"/>
    <property type="molecule type" value="Genomic_DNA"/>
</dbReference>
<evidence type="ECO:0000256" key="11">
    <source>
        <dbReference type="ARBA" id="ARBA00060050"/>
    </source>
</evidence>
<dbReference type="PANTHER" id="PTHR12753:SF0">
    <property type="entry name" value="ALPHA N-TERMINAL PROTEIN METHYLTRANSFERASE 1"/>
    <property type="match status" value="1"/>
</dbReference>
<evidence type="ECO:0000256" key="8">
    <source>
        <dbReference type="ARBA" id="ARBA00047306"/>
    </source>
</evidence>
<feature type="binding site" evidence="12">
    <location>
        <position position="108"/>
    </location>
    <ligand>
        <name>S-adenosyl-L-methionine</name>
        <dbReference type="ChEBI" id="CHEBI:59789"/>
    </ligand>
</feature>
<dbReference type="EC" id="2.1.1.244" evidence="5"/>
<keyword evidence="2" id="KW-0489">Methyltransferase</keyword>
<feature type="binding site" evidence="12">
    <location>
        <position position="180"/>
    </location>
    <ligand>
        <name>S-adenosyl-L-methionine</name>
        <dbReference type="ChEBI" id="CHEBI:59789"/>
    </ligand>
</feature>
<dbReference type="CDD" id="cd02440">
    <property type="entry name" value="AdoMet_MTases"/>
    <property type="match status" value="1"/>
</dbReference>
<evidence type="ECO:0000313" key="13">
    <source>
        <dbReference type="EMBL" id="ABO97015.1"/>
    </source>
</evidence>
<evidence type="ECO:0000256" key="7">
    <source>
        <dbReference type="ARBA" id="ARBA00043129"/>
    </source>
</evidence>
<evidence type="ECO:0000313" key="14">
    <source>
        <dbReference type="Proteomes" id="UP000001568"/>
    </source>
</evidence>
<dbReference type="GO" id="GO:0005737">
    <property type="term" value="C:cytoplasm"/>
    <property type="evidence" value="ECO:0007669"/>
    <property type="project" value="TreeGrafter"/>
</dbReference>
<dbReference type="GO" id="GO:0032259">
    <property type="term" value="P:methylation"/>
    <property type="evidence" value="ECO:0007669"/>
    <property type="project" value="UniProtKB-KW"/>
</dbReference>
<evidence type="ECO:0000256" key="4">
    <source>
        <dbReference type="ARBA" id="ARBA00022691"/>
    </source>
</evidence>
<name>A4S0C8_OSTLU</name>
<dbReference type="Gramene" id="ABO97015">
    <property type="protein sequence ID" value="ABO97015"/>
    <property type="gene ID" value="OSTLU_35539"/>
</dbReference>
<dbReference type="AlphaFoldDB" id="A4S0C8"/>
<comment type="function">
    <text evidence="11">Alpha-N-methyltransferase that methylates the N-terminus of target proteins containing the N-terminal motif [Ala/Pro/Ser]-Pro-Lys when the initiator Met is cleaved. Specifically catalyzes mono-, di- or tri-methylation of exposed alpha-amino group of Ala or Ser residue in the [Ala/Ser]-Pro-Lys motif and mono- or di-methylation of Pro in the Pro-Pro-Lys motif.</text>
</comment>
<dbReference type="Proteomes" id="UP000001568">
    <property type="component" value="Chromosome 7"/>
</dbReference>
<keyword evidence="4 12" id="KW-0949">S-adenosyl-L-methionine</keyword>
<evidence type="ECO:0000256" key="5">
    <source>
        <dbReference type="ARBA" id="ARBA00039112"/>
    </source>
</evidence>
<dbReference type="PANTHER" id="PTHR12753">
    <property type="entry name" value="AD-003 - RELATED"/>
    <property type="match status" value="1"/>
</dbReference>
<evidence type="ECO:0000256" key="6">
    <source>
        <dbReference type="ARBA" id="ARBA00039449"/>
    </source>
</evidence>
<evidence type="ECO:0000256" key="2">
    <source>
        <dbReference type="ARBA" id="ARBA00022603"/>
    </source>
</evidence>
<dbReference type="RefSeq" id="XP_001418722.1">
    <property type="nucleotide sequence ID" value="XM_001418685.1"/>
</dbReference>
<dbReference type="STRING" id="436017.A4S0C8"/>
<dbReference type="eggNOG" id="KOG3178">
    <property type="taxonomic scope" value="Eukaryota"/>
</dbReference>
<dbReference type="InterPro" id="IPR008576">
    <property type="entry name" value="MeTrfase_NTM1"/>
</dbReference>
<organism evidence="13 14">
    <name type="scientific">Ostreococcus lucimarinus (strain CCE9901)</name>
    <dbReference type="NCBI Taxonomy" id="436017"/>
    <lineage>
        <taxon>Eukaryota</taxon>
        <taxon>Viridiplantae</taxon>
        <taxon>Chlorophyta</taxon>
        <taxon>Mamiellophyceae</taxon>
        <taxon>Mamiellales</taxon>
        <taxon>Bathycoccaceae</taxon>
        <taxon>Ostreococcus</taxon>
    </lineage>
</organism>
<dbReference type="PIRSF" id="PIRSF016958">
    <property type="entry name" value="DUF858_MeTrfase_lik"/>
    <property type="match status" value="1"/>
</dbReference>
<dbReference type="HOGENOM" id="CLU_055356_1_0_1"/>
<dbReference type="InterPro" id="IPR029063">
    <property type="entry name" value="SAM-dependent_MTases_sf"/>
</dbReference>
<accession>A4S0C8</accession>
<evidence type="ECO:0000256" key="12">
    <source>
        <dbReference type="PIRSR" id="PIRSR016958-1"/>
    </source>
</evidence>
<evidence type="ECO:0000256" key="9">
    <source>
        <dbReference type="ARBA" id="ARBA00047885"/>
    </source>
</evidence>
<evidence type="ECO:0000256" key="3">
    <source>
        <dbReference type="ARBA" id="ARBA00022679"/>
    </source>
</evidence>
<dbReference type="OMA" id="PVRMYCL"/>
<dbReference type="SUPFAM" id="SSF53335">
    <property type="entry name" value="S-adenosyl-L-methionine-dependent methyltransferases"/>
    <property type="match status" value="1"/>
</dbReference>
<comment type="catalytic activity">
    <reaction evidence="9">
        <text>N-terminal L-prolyl-L-prolyl-L-lysyl-[protein] + 2 S-adenosyl-L-methionine = N-terminal N,N-dimethyl-L-prolyl-L-prolyl-L-lysyl-[protein] + 2 S-adenosyl-L-homocysteine + 2 H(+)</text>
        <dbReference type="Rhea" id="RHEA:54736"/>
        <dbReference type="Rhea" id="RHEA-COMP:13787"/>
        <dbReference type="Rhea" id="RHEA-COMP:13974"/>
        <dbReference type="ChEBI" id="CHEBI:15378"/>
        <dbReference type="ChEBI" id="CHEBI:57856"/>
        <dbReference type="ChEBI" id="CHEBI:59789"/>
        <dbReference type="ChEBI" id="CHEBI:138059"/>
        <dbReference type="ChEBI" id="CHEBI:138318"/>
        <dbReference type="EC" id="2.1.1.244"/>
    </reaction>
</comment>
<dbReference type="GeneID" id="5002931"/>
<proteinExistence type="inferred from homology"/>
<keyword evidence="14" id="KW-1185">Reference proteome</keyword>
<sequence>MRDDATPDAVEFRGVDDLGRDVGTHEAFWAEVAKKRSHGADGSKPTFYAKGIEYWDGVAPDVDGVLGGFAHVSAPDARDNAKLLEDLRGRGRGGAKANGTKTTALDCGAGVGRVTSTFLIEKFDEVDLVEPCRHFLDAAAADALVRGDGRADGHRAKRFVAEPLESFVPERERYDVIWIQWCIGHLTDDDFVAFLRRCKDGLRENGVIVMKENNAASGFILDLEDSSITRSHEYLLHIINRTGMRCLEHRLQTGFPPELFAVRMYVIVPSSSFRRVGIQNSSR</sequence>
<evidence type="ECO:0000256" key="1">
    <source>
        <dbReference type="ARBA" id="ARBA00009059"/>
    </source>
</evidence>
<feature type="binding site" evidence="12">
    <location>
        <position position="113"/>
    </location>
    <ligand>
        <name>S-adenosyl-L-methionine</name>
        <dbReference type="ChEBI" id="CHEBI:59789"/>
    </ligand>
</feature>
<dbReference type="FunFam" id="3.40.50.150:FF:000025">
    <property type="entry name" value="N-terminal Xaa-Pro-Lys N-methyltransferase 1"/>
    <property type="match status" value="1"/>
</dbReference>
<dbReference type="Pfam" id="PF05891">
    <property type="entry name" value="Methyltransf_PK"/>
    <property type="match status" value="1"/>
</dbReference>
<evidence type="ECO:0000256" key="10">
    <source>
        <dbReference type="ARBA" id="ARBA00048167"/>
    </source>
</evidence>
<dbReference type="GO" id="GO:0071885">
    <property type="term" value="F:N-terminal protein N-methyltransferase activity"/>
    <property type="evidence" value="ECO:0007669"/>
    <property type="project" value="UniProtKB-EC"/>
</dbReference>